<comment type="caution">
    <text evidence="2">The sequence shown here is derived from an EMBL/GenBank/DDBJ whole genome shotgun (WGS) entry which is preliminary data.</text>
</comment>
<keyword evidence="1" id="KW-0732">Signal</keyword>
<organism evidence="2 3">
    <name type="scientific">Dyella mobilis</name>
    <dbReference type="NCBI Taxonomy" id="1849582"/>
    <lineage>
        <taxon>Bacteria</taxon>
        <taxon>Pseudomonadati</taxon>
        <taxon>Pseudomonadota</taxon>
        <taxon>Gammaproteobacteria</taxon>
        <taxon>Lysobacterales</taxon>
        <taxon>Rhodanobacteraceae</taxon>
        <taxon>Dyella</taxon>
    </lineage>
</organism>
<evidence type="ECO:0008006" key="4">
    <source>
        <dbReference type="Google" id="ProtNLM"/>
    </source>
</evidence>
<evidence type="ECO:0000256" key="1">
    <source>
        <dbReference type="SAM" id="SignalP"/>
    </source>
</evidence>
<proteinExistence type="predicted"/>
<protein>
    <recommendedName>
        <fullName evidence="4">Lipoprotein</fullName>
    </recommendedName>
</protein>
<sequence length="131" mass="14925">MRRWMAVLGMVLALPAAATPCTSIDRILTPQQKQAWAPVIARQLRVARVDVLQVFRLDHWRIVYVDTHRSDNGFLFYREDPLDSRYIATWAGAAQPGEEASITQWTQTNAPGIPEALAQCFGWYVTQHRDS</sequence>
<keyword evidence="3" id="KW-1185">Reference proteome</keyword>
<evidence type="ECO:0000313" key="2">
    <source>
        <dbReference type="EMBL" id="MBM7130127.1"/>
    </source>
</evidence>
<reference evidence="2" key="1">
    <citation type="submission" date="2020-10" db="EMBL/GenBank/DDBJ databases">
        <title>Phylogeny of dyella-like bacteria.</title>
        <authorList>
            <person name="Fu J."/>
        </authorList>
    </citation>
    <scope>NUCLEOTIDE SEQUENCE</scope>
    <source>
        <strain evidence="2">DHON07</strain>
    </source>
</reference>
<evidence type="ECO:0000313" key="3">
    <source>
        <dbReference type="Proteomes" id="UP001430193"/>
    </source>
</evidence>
<accession>A0ABS2KG26</accession>
<feature type="chain" id="PRO_5045089620" description="Lipoprotein" evidence="1">
    <location>
        <begin position="19"/>
        <end position="131"/>
    </location>
</feature>
<dbReference type="Proteomes" id="UP001430193">
    <property type="component" value="Unassembled WGS sequence"/>
</dbReference>
<feature type="signal peptide" evidence="1">
    <location>
        <begin position="1"/>
        <end position="18"/>
    </location>
</feature>
<name>A0ABS2KG26_9GAMM</name>
<gene>
    <name evidence="2" type="ORF">ISS99_11350</name>
</gene>
<dbReference type="EMBL" id="JADIKF010000039">
    <property type="protein sequence ID" value="MBM7130127.1"/>
    <property type="molecule type" value="Genomic_DNA"/>
</dbReference>
<dbReference type="RefSeq" id="WP_204631738.1">
    <property type="nucleotide sequence ID" value="NZ_BSOC01000002.1"/>
</dbReference>